<dbReference type="PROSITE" id="PS00107">
    <property type="entry name" value="PROTEIN_KINASE_ATP"/>
    <property type="match status" value="1"/>
</dbReference>
<keyword evidence="11 18" id="KW-0067">ATP-binding</keyword>
<comment type="subcellular location">
    <subcellularLocation>
        <location evidence="1">Cytoplasm</location>
        <location evidence="1">Cytosol</location>
    </subcellularLocation>
</comment>
<feature type="domain" description="Protein kinase" evidence="19">
    <location>
        <begin position="203"/>
        <end position="361"/>
    </location>
</feature>
<keyword evidence="9 18" id="KW-0547">Nucleotide-binding</keyword>
<dbReference type="EMBL" id="BPVZ01000071">
    <property type="protein sequence ID" value="GKV26313.1"/>
    <property type="molecule type" value="Genomic_DNA"/>
</dbReference>
<dbReference type="Pfam" id="PF00069">
    <property type="entry name" value="Pkinase"/>
    <property type="match status" value="1"/>
</dbReference>
<dbReference type="InterPro" id="IPR029044">
    <property type="entry name" value="Nucleotide-diphossugar_trans"/>
</dbReference>
<dbReference type="FunFam" id="3.30.200.20:FF:000124">
    <property type="entry name" value="Cyclin-dependent kinase 4"/>
    <property type="match status" value="1"/>
</dbReference>
<dbReference type="GO" id="GO:0003743">
    <property type="term" value="F:translation initiation factor activity"/>
    <property type="evidence" value="ECO:0007669"/>
    <property type="project" value="UniProtKB-KW"/>
</dbReference>
<evidence type="ECO:0000256" key="8">
    <source>
        <dbReference type="ARBA" id="ARBA00022679"/>
    </source>
</evidence>
<keyword evidence="5" id="KW-0963">Cytoplasm</keyword>
<keyword evidence="10" id="KW-0418">Kinase</keyword>
<evidence type="ECO:0000256" key="17">
    <source>
        <dbReference type="ARBA" id="ARBA00048367"/>
    </source>
</evidence>
<keyword evidence="7" id="KW-0396">Initiation factor</keyword>
<evidence type="ECO:0000256" key="6">
    <source>
        <dbReference type="ARBA" id="ARBA00022527"/>
    </source>
</evidence>
<dbReference type="AlphaFoldDB" id="A0AAV5KP01"/>
<evidence type="ECO:0000313" key="21">
    <source>
        <dbReference type="Proteomes" id="UP001054252"/>
    </source>
</evidence>
<proteinExistence type="inferred from homology"/>
<dbReference type="Proteomes" id="UP001054252">
    <property type="component" value="Unassembled WGS sequence"/>
</dbReference>
<dbReference type="GO" id="GO:0002183">
    <property type="term" value="P:cytoplasmic translational initiation"/>
    <property type="evidence" value="ECO:0007669"/>
    <property type="project" value="TreeGrafter"/>
</dbReference>
<evidence type="ECO:0000256" key="3">
    <source>
        <dbReference type="ARBA" id="ARBA00007878"/>
    </source>
</evidence>
<evidence type="ECO:0000259" key="19">
    <source>
        <dbReference type="PROSITE" id="PS50011"/>
    </source>
</evidence>
<protein>
    <recommendedName>
        <fullName evidence="13">Translation initiation factor eIF2B subunit gamma</fullName>
        <ecNumber evidence="4">2.7.11.22</ecNumber>
    </recommendedName>
    <alternativeName>
        <fullName evidence="14">eIF2B GDP-GTP exchange factor subunit gamma</fullName>
    </alternativeName>
</protein>
<reference evidence="20 21" key="1">
    <citation type="journal article" date="2021" name="Commun. Biol.">
        <title>The genome of Shorea leprosula (Dipterocarpaceae) highlights the ecological relevance of drought in aseasonal tropical rainforests.</title>
        <authorList>
            <person name="Ng K.K.S."/>
            <person name="Kobayashi M.J."/>
            <person name="Fawcett J.A."/>
            <person name="Hatakeyama M."/>
            <person name="Paape T."/>
            <person name="Ng C.H."/>
            <person name="Ang C.C."/>
            <person name="Tnah L.H."/>
            <person name="Lee C.T."/>
            <person name="Nishiyama T."/>
            <person name="Sese J."/>
            <person name="O'Brien M.J."/>
            <person name="Copetti D."/>
            <person name="Mohd Noor M.I."/>
            <person name="Ong R.C."/>
            <person name="Putra M."/>
            <person name="Sireger I.Z."/>
            <person name="Indrioko S."/>
            <person name="Kosugi Y."/>
            <person name="Izuno A."/>
            <person name="Isagi Y."/>
            <person name="Lee S.L."/>
            <person name="Shimizu K.K."/>
        </authorList>
    </citation>
    <scope>NUCLEOTIDE SEQUENCE [LARGE SCALE GENOMIC DNA]</scope>
    <source>
        <strain evidence="20">214</strain>
    </source>
</reference>
<dbReference type="InterPro" id="IPR011009">
    <property type="entry name" value="Kinase-like_dom_sf"/>
</dbReference>
<comment type="catalytic activity">
    <reaction evidence="17">
        <text>L-seryl-[protein] + ATP = O-phospho-L-seryl-[protein] + ADP + H(+)</text>
        <dbReference type="Rhea" id="RHEA:17989"/>
        <dbReference type="Rhea" id="RHEA-COMP:9863"/>
        <dbReference type="Rhea" id="RHEA-COMP:11604"/>
        <dbReference type="ChEBI" id="CHEBI:15378"/>
        <dbReference type="ChEBI" id="CHEBI:29999"/>
        <dbReference type="ChEBI" id="CHEBI:30616"/>
        <dbReference type="ChEBI" id="CHEBI:83421"/>
        <dbReference type="ChEBI" id="CHEBI:456216"/>
        <dbReference type="EC" id="2.7.11.22"/>
    </reaction>
</comment>
<evidence type="ECO:0000256" key="2">
    <source>
        <dbReference type="ARBA" id="ARBA00006485"/>
    </source>
</evidence>
<dbReference type="SMART" id="SM00220">
    <property type="entry name" value="S_TKc"/>
    <property type="match status" value="1"/>
</dbReference>
<comment type="caution">
    <text evidence="20">The sequence shown here is derived from an EMBL/GenBank/DDBJ whole genome shotgun (WGS) entry which is preliminary data.</text>
</comment>
<name>A0AAV5KP01_9ROSI</name>
<evidence type="ECO:0000256" key="16">
    <source>
        <dbReference type="ARBA" id="ARBA00047811"/>
    </source>
</evidence>
<keyword evidence="6" id="KW-0723">Serine/threonine-protein kinase</keyword>
<dbReference type="GO" id="GO:0005851">
    <property type="term" value="C:eukaryotic translation initiation factor 2B complex"/>
    <property type="evidence" value="ECO:0007669"/>
    <property type="project" value="TreeGrafter"/>
</dbReference>
<evidence type="ECO:0000256" key="11">
    <source>
        <dbReference type="ARBA" id="ARBA00022840"/>
    </source>
</evidence>
<feature type="binding site" evidence="18">
    <location>
        <position position="232"/>
    </location>
    <ligand>
        <name>ATP</name>
        <dbReference type="ChEBI" id="CHEBI:30616"/>
    </ligand>
</feature>
<dbReference type="SUPFAM" id="SSF53448">
    <property type="entry name" value="Nucleotide-diphospho-sugar transferases"/>
    <property type="match status" value="1"/>
</dbReference>
<gene>
    <name evidence="20" type="ORF">SLEP1_g35644</name>
</gene>
<evidence type="ECO:0000256" key="14">
    <source>
        <dbReference type="ARBA" id="ARBA00044229"/>
    </source>
</evidence>
<dbReference type="EC" id="2.7.11.22" evidence="4"/>
<evidence type="ECO:0000256" key="18">
    <source>
        <dbReference type="PROSITE-ProRule" id="PRU10141"/>
    </source>
</evidence>
<organism evidence="20 21">
    <name type="scientific">Rubroshorea leprosula</name>
    <dbReference type="NCBI Taxonomy" id="152421"/>
    <lineage>
        <taxon>Eukaryota</taxon>
        <taxon>Viridiplantae</taxon>
        <taxon>Streptophyta</taxon>
        <taxon>Embryophyta</taxon>
        <taxon>Tracheophyta</taxon>
        <taxon>Spermatophyta</taxon>
        <taxon>Magnoliopsida</taxon>
        <taxon>eudicotyledons</taxon>
        <taxon>Gunneridae</taxon>
        <taxon>Pentapetalae</taxon>
        <taxon>rosids</taxon>
        <taxon>malvids</taxon>
        <taxon>Malvales</taxon>
        <taxon>Dipterocarpaceae</taxon>
        <taxon>Rubroshorea</taxon>
    </lineage>
</organism>
<dbReference type="PROSITE" id="PS50011">
    <property type="entry name" value="PROTEIN_KINASE_DOM"/>
    <property type="match status" value="1"/>
</dbReference>
<dbReference type="PANTHER" id="PTHR45989">
    <property type="entry name" value="TRANSLATION INITIATION FACTOR EIF-2B SUBUNIT GAMMA"/>
    <property type="match status" value="1"/>
</dbReference>
<dbReference type="GO" id="GO:0004693">
    <property type="term" value="F:cyclin-dependent protein serine/threonine kinase activity"/>
    <property type="evidence" value="ECO:0007669"/>
    <property type="project" value="UniProtKB-EC"/>
</dbReference>
<evidence type="ECO:0000256" key="15">
    <source>
        <dbReference type="ARBA" id="ARBA00046432"/>
    </source>
</evidence>
<evidence type="ECO:0000256" key="7">
    <source>
        <dbReference type="ARBA" id="ARBA00022540"/>
    </source>
</evidence>
<evidence type="ECO:0000313" key="20">
    <source>
        <dbReference type="EMBL" id="GKV26313.1"/>
    </source>
</evidence>
<dbReference type="InterPro" id="IPR051960">
    <property type="entry name" value="eIF2B_gamma"/>
</dbReference>
<comment type="subunit">
    <text evidence="15">Component of the translation initiation factor 2B (eIF2B) complex which is a heterodecamer of two sets of five different subunits: alpha, beta, gamma, delta and epsilon. Subunits alpha, beta and delta comprise a regulatory subcomplex and subunits epsilon and gamma comprise a catalytic subcomplex. Within the complex, the hexameric regulatory complex resides at the center, with the two heterodimeric catalytic subcomplexes bound on opposite sides.</text>
</comment>
<evidence type="ECO:0000256" key="12">
    <source>
        <dbReference type="ARBA" id="ARBA00022917"/>
    </source>
</evidence>
<keyword evidence="21" id="KW-1185">Reference proteome</keyword>
<evidence type="ECO:0000256" key="9">
    <source>
        <dbReference type="ARBA" id="ARBA00022741"/>
    </source>
</evidence>
<keyword evidence="8" id="KW-0808">Transferase</keyword>
<evidence type="ECO:0000256" key="5">
    <source>
        <dbReference type="ARBA" id="ARBA00022490"/>
    </source>
</evidence>
<dbReference type="Gene3D" id="3.30.200.20">
    <property type="entry name" value="Phosphorylase Kinase, domain 1"/>
    <property type="match status" value="1"/>
</dbReference>
<evidence type="ECO:0000256" key="1">
    <source>
        <dbReference type="ARBA" id="ARBA00004514"/>
    </source>
</evidence>
<accession>A0AAV5KP01</accession>
<evidence type="ECO:0000256" key="4">
    <source>
        <dbReference type="ARBA" id="ARBA00012425"/>
    </source>
</evidence>
<comment type="similarity">
    <text evidence="2">Belongs to the protein kinase superfamily. CMGC Ser/Thr protein kinase family. CDC2/CDKX subfamily.</text>
</comment>
<evidence type="ECO:0000256" key="10">
    <source>
        <dbReference type="ARBA" id="ARBA00022777"/>
    </source>
</evidence>
<dbReference type="GO" id="GO:0005524">
    <property type="term" value="F:ATP binding"/>
    <property type="evidence" value="ECO:0007669"/>
    <property type="project" value="UniProtKB-UniRule"/>
</dbReference>
<evidence type="ECO:0000256" key="13">
    <source>
        <dbReference type="ARBA" id="ARBA00044196"/>
    </source>
</evidence>
<comment type="catalytic activity">
    <reaction evidence="16">
        <text>L-threonyl-[protein] + ATP = O-phospho-L-threonyl-[protein] + ADP + H(+)</text>
        <dbReference type="Rhea" id="RHEA:46608"/>
        <dbReference type="Rhea" id="RHEA-COMP:11060"/>
        <dbReference type="Rhea" id="RHEA-COMP:11605"/>
        <dbReference type="ChEBI" id="CHEBI:15378"/>
        <dbReference type="ChEBI" id="CHEBI:30013"/>
        <dbReference type="ChEBI" id="CHEBI:30616"/>
        <dbReference type="ChEBI" id="CHEBI:61977"/>
        <dbReference type="ChEBI" id="CHEBI:456216"/>
        <dbReference type="EC" id="2.7.11.22"/>
    </reaction>
</comment>
<sequence>MDFQVVVLAGSTSKNLAPLVSKVFLRLFLFHDFWFQLIHSTIIAEFFFCTWNTGGAQSAASGGEPSRYLLRFGASGAKNLKDLIVVVEGKDAVLHAGGWISGAFIDRLHVEVAAVPEDVGTAGAIRAIAHHLTAEDILVVSGDLVSDVPPRAAVTVVLCSAPVSGALESGSGGGKDKTKKPGRYDIIGLDTTKQFSLRKRRLFRKLEQVGEGTYGQVYRAKEKKTDEIVALKRLRMDKEREGFPITAIREIKILKKLNHKNVIELKEIVISHAISQGMELKIKQALSHKVWVMDRIHVKAKTTLRIFISSYANVYSYSFSVFLSSSSPEDAKAKAAASSWPSKTSNYWKPSPNRCSFPPVV</sequence>
<comment type="similarity">
    <text evidence="3">Belongs to the eIF-2B gamma/epsilon subunits family.</text>
</comment>
<dbReference type="SUPFAM" id="SSF56112">
    <property type="entry name" value="Protein kinase-like (PK-like)"/>
    <property type="match status" value="1"/>
</dbReference>
<keyword evidence="12" id="KW-0648">Protein biosynthesis</keyword>
<dbReference type="PANTHER" id="PTHR45989:SF1">
    <property type="entry name" value="TRANSLATION INITIATION FACTOR EIF-2B SUBUNIT GAMMA"/>
    <property type="match status" value="1"/>
</dbReference>
<dbReference type="InterPro" id="IPR000719">
    <property type="entry name" value="Prot_kinase_dom"/>
</dbReference>
<dbReference type="GO" id="GO:0005085">
    <property type="term" value="F:guanyl-nucleotide exchange factor activity"/>
    <property type="evidence" value="ECO:0007669"/>
    <property type="project" value="TreeGrafter"/>
</dbReference>
<dbReference type="InterPro" id="IPR017441">
    <property type="entry name" value="Protein_kinase_ATP_BS"/>
</dbReference>
<dbReference type="GO" id="GO:0005829">
    <property type="term" value="C:cytosol"/>
    <property type="evidence" value="ECO:0007669"/>
    <property type="project" value="UniProtKB-SubCell"/>
</dbReference>